<dbReference type="FunFam" id="1.10.8.720:FF:000001">
    <property type="entry name" value="dynein heavy chain 7, axonemal"/>
    <property type="match status" value="1"/>
</dbReference>
<keyword evidence="13" id="KW-0505">Motor protein</keyword>
<dbReference type="InterPro" id="IPR004273">
    <property type="entry name" value="Dynein_heavy_D6_P-loop"/>
</dbReference>
<dbReference type="SUPFAM" id="SSF57997">
    <property type="entry name" value="Tropomyosin"/>
    <property type="match status" value="1"/>
</dbReference>
<dbReference type="Pfam" id="PF12774">
    <property type="entry name" value="AAA_6"/>
    <property type="match status" value="1"/>
</dbReference>
<dbReference type="FunFam" id="1.10.8.1220:FF:000001">
    <property type="entry name" value="Dynein axonemal heavy chain 5"/>
    <property type="match status" value="1"/>
</dbReference>
<dbReference type="InterPro" id="IPR027417">
    <property type="entry name" value="P-loop_NTPase"/>
</dbReference>
<dbReference type="GO" id="GO:0005524">
    <property type="term" value="F:ATP binding"/>
    <property type="evidence" value="ECO:0007669"/>
    <property type="project" value="UniProtKB-KW"/>
</dbReference>
<dbReference type="InterPro" id="IPR035699">
    <property type="entry name" value="AAA_6"/>
</dbReference>
<evidence type="ECO:0000256" key="3">
    <source>
        <dbReference type="ARBA" id="ARBA00022490"/>
    </source>
</evidence>
<name>A0A7S0KJ11_MICPS</name>
<dbReference type="Gene3D" id="3.40.50.300">
    <property type="entry name" value="P-loop containing nucleotide triphosphate hydrolases"/>
    <property type="match status" value="5"/>
</dbReference>
<evidence type="ECO:0000256" key="14">
    <source>
        <dbReference type="ARBA" id="ARBA00023212"/>
    </source>
</evidence>
<comment type="subcellular location">
    <subcellularLocation>
        <location evidence="1">Cytoplasm</location>
        <location evidence="1">Cytoskeleton</location>
        <location evidence="1">Flagellum axoneme</location>
    </subcellularLocation>
</comment>
<dbReference type="InterPro" id="IPR035706">
    <property type="entry name" value="AAA_9"/>
</dbReference>
<dbReference type="GO" id="GO:0051959">
    <property type="term" value="F:dynein light intermediate chain binding"/>
    <property type="evidence" value="ECO:0007669"/>
    <property type="project" value="InterPro"/>
</dbReference>
<comment type="similarity">
    <text evidence="2">Belongs to the dynein heavy chain family.</text>
</comment>
<keyword evidence="3" id="KW-0963">Cytoplasm</keyword>
<proteinExistence type="inferred from homology"/>
<dbReference type="Pfam" id="PF08385">
    <property type="entry name" value="DHC_N1"/>
    <property type="match status" value="1"/>
</dbReference>
<dbReference type="InterPro" id="IPR043157">
    <property type="entry name" value="Dynein_AAA1S"/>
</dbReference>
<dbReference type="InterPro" id="IPR054354">
    <property type="entry name" value="DYNC2H1-like_lid"/>
</dbReference>
<evidence type="ECO:0000256" key="13">
    <source>
        <dbReference type="ARBA" id="ARBA00023175"/>
    </source>
</evidence>
<evidence type="ECO:0000256" key="18">
    <source>
        <dbReference type="ARBA" id="ARBA00077719"/>
    </source>
</evidence>
<dbReference type="GO" id="GO:0045505">
    <property type="term" value="F:dynein intermediate chain binding"/>
    <property type="evidence" value="ECO:0007669"/>
    <property type="project" value="InterPro"/>
</dbReference>
<dbReference type="Gene3D" id="1.10.287.2620">
    <property type="match status" value="1"/>
</dbReference>
<dbReference type="InterPro" id="IPR013594">
    <property type="entry name" value="Dynein_heavy_tail"/>
</dbReference>
<reference evidence="22" key="1">
    <citation type="submission" date="2021-01" db="EMBL/GenBank/DDBJ databases">
        <authorList>
            <person name="Corre E."/>
            <person name="Pelletier E."/>
            <person name="Niang G."/>
            <person name="Scheremetjew M."/>
            <person name="Finn R."/>
            <person name="Kale V."/>
            <person name="Holt S."/>
            <person name="Cochrane G."/>
            <person name="Meng A."/>
            <person name="Brown T."/>
            <person name="Cohen L."/>
        </authorList>
    </citation>
    <scope>NUCLEOTIDE SEQUENCE</scope>
    <source>
        <strain evidence="22">CCMP494</strain>
    </source>
</reference>
<dbReference type="FunFam" id="3.10.490.20:FF:000009">
    <property type="entry name" value="Dynein heavy chain 4"/>
    <property type="match status" value="1"/>
</dbReference>
<evidence type="ECO:0000256" key="4">
    <source>
        <dbReference type="ARBA" id="ARBA00022701"/>
    </source>
</evidence>
<dbReference type="Pfam" id="PF22597">
    <property type="entry name" value="DYN_lid"/>
    <property type="match status" value="1"/>
</dbReference>
<dbReference type="InterPro" id="IPR026983">
    <property type="entry name" value="DHC"/>
</dbReference>
<dbReference type="FunFam" id="1.10.8.710:FF:000001">
    <property type="entry name" value="Dynein axonemal heavy chain 2"/>
    <property type="match status" value="1"/>
</dbReference>
<dbReference type="GO" id="GO:0008569">
    <property type="term" value="F:minus-end-directed microtubule motor activity"/>
    <property type="evidence" value="ECO:0007669"/>
    <property type="project" value="InterPro"/>
</dbReference>
<dbReference type="FunFam" id="3.40.50.300:FF:002141">
    <property type="entry name" value="Dynein heavy chain"/>
    <property type="match status" value="1"/>
</dbReference>
<dbReference type="FunFam" id="1.20.1270.280:FF:000001">
    <property type="entry name" value="dynein heavy chain 7, axonemal"/>
    <property type="match status" value="1"/>
</dbReference>
<keyword evidence="4" id="KW-0493">Microtubule</keyword>
<dbReference type="Pfam" id="PF08393">
    <property type="entry name" value="DHC_N2"/>
    <property type="match status" value="1"/>
</dbReference>
<dbReference type="InterPro" id="IPR024743">
    <property type="entry name" value="Dynein_HC_stalk"/>
</dbReference>
<evidence type="ECO:0000256" key="9">
    <source>
        <dbReference type="ARBA" id="ARBA00022846"/>
    </source>
</evidence>
<dbReference type="InterPro" id="IPR003593">
    <property type="entry name" value="AAA+_ATPase"/>
</dbReference>
<evidence type="ECO:0000256" key="20">
    <source>
        <dbReference type="SAM" id="MobiDB-lite"/>
    </source>
</evidence>
<keyword evidence="8" id="KW-0067">ATP-binding</keyword>
<comment type="function">
    <text evidence="16">Force generating protein of eukaryotic cilia and flagella. Produces force towards the minus ends of microtubules. Dynein has ATPase activity; the force-producing power stroke is thought to occur on release of ADP. Required for assembly of the I1 inner arm complex and its targeting to the appropriate axoneme location. Also required for phototaxis.</text>
</comment>
<dbReference type="InterPro" id="IPR041466">
    <property type="entry name" value="Dynein_AAA5_ext"/>
</dbReference>
<feature type="domain" description="AAA+ ATPase" evidence="21">
    <location>
        <begin position="2838"/>
        <end position="2996"/>
    </location>
</feature>
<dbReference type="InterPro" id="IPR043160">
    <property type="entry name" value="Dynein_C_barrel"/>
</dbReference>
<sequence length="4518" mass="512872">MAEEEDEENKVPKVDPIVFLRDWFKTRVLSSLKCKEDLVNGLIDKEPSATAVDSFWKESEVQRLIVYFKDAELLATVNPPDRFKKKTLCFLKLAPVKLDPDNVDQKVIFGDFGDVPLEHLSTVAQEVFLPVLTNKRNQHGWPEVITREVIENMHKFIASVYVTIGQTKGKTLLPMPPSDADTSDTAGGASSTTDQIHVLESAIVTWTRQIKNVLRTDPEQALMRDDGEHPGPLTELEFWEDKAANLNAIHEQLSGAKIRKVVKVLELAKSSYFPAFQKLCKEVAHARVEANDNLLFLKPLDKYFTKLQNNQDEFEGLVELFKPIMHLVMLVWKHSHHYNTPGRIVVLMRQICNDLIMQSQKFLPGGEIFGLEPPEAVEKLKLLLRVLGSFKSFYFEYKGKTTRETPQNPWKFQNSALFARLDAFLERCHDILDLTQTALQFSKLERVEVGGTKGKALSANVRQIHADFVEALEKLHQVEYDVMDVESKKFDDDFYEFRSAIKELERRLGSVIIQGFEDCVTVGTAFKLFDSFEGLLEREIIMADLEKKQMELVRFFGADLKEVESIFNSQRDKPVVGKNLPPCSGAVKWARALHERVKDPMEKLASLNKLVMETDESREVTELYERIAVQFEEYETEVLKNWAKEVDATGEEKLKLNLLAYDEKAEIPGILRVNFDPKLVKLLRETKYFMLLDSSVPASARKIYERNETLRQQTGNLDLIVGTFNNILRTLLPVERPLVASKIEHIEEMLQKAITTLNWNSHKINDYLAEVMTAVKELDTILNYLKNSVEKTQNVLRQWEENLMIDRKDGKTYAVDEFKEMQEKLQAERDEKIADGGVEITKFLQMSNKKVNVPRASKAWREYVEYVNEIVMEGYANAILASLKYLNQQVNSEILAETEQAPLLEVSLELAVPDVQWSPEIGESGDPDGPGVRDLINGWVRAFQNTGTLVRRLDIGEGNYMKELEEDFYILDGVSELQAVILANEAECVAFKESYNKYEYLWRNDLNATLAEFVETNGQDGDDPELDVFDAEIAKYKAVQEEIAHLTTSAVIGWIRIDAKPMKQALATWVTKWVFLFTHYLSNKVVNSMSELYEFMARGDVVLAKDPTDANKELDDAGRDELLYEIMGYMRDLRKRQDKTDGMFEPLVATVALLKTYGISISEDVLKQLEEAPLAWSALKKKSLNVKEKLSMMQQLEARKIREASDAFAKKVEDFRELFQKLAPFSVKGKITTDAIEPAYAALDHFHHGKKDREYVFGSLNDVVAESAELNEKQDLFELIVTDYVALRKSSEDLTNLKLLWDMISSVIYTFTSWNTTLWDKIDVDFLVEETKKLQKETKQLPKGCAQYDVFRTLGDQVKALLTSLPLVAELRHPAMRERHWKLLQQVTGKKFTMDEKFSLGDLLALELHTCADSVSEIVERAQKELVIEKQLVKIEKDWAGLHLDFVPFNPDSDVVNIVVDDLIVEALENDNLLLQNLGSNKYVQGTKFQEIVDEWQKKLGTVDSVLSVWADVAKKWSMLESVFIGSQDIRVQLPEDSKRFDGVNTEFTNMMRDAPDVTNVVEACNVDDRLENLERMLSLLEMCEKALQDYLETKRIAFPRFYFVAPADLLDILSKGTNPQQILRHLSKCFDNIHNLSFEPDEMGNPSKNAISMWSGEKENVAFAGKCMCEGPVEQWLNVVVETMRAALFHEFKLSVPKYDQMPRTKWMFEQSAQNTITVSRLIFTQEVNEAFDRLEDGDDNAMKDLLQKQLDQLKGIIEAVNGKLEKLDRKKVLTLCTIDVHARDTCQKLIDEKVDVADAFQWSSQLRYGTNEKTGKLQINVCDAEIPYMYEYIGSPGCLVITPLTDRCVITLTQAQRLVLGGAPAGPAGTGKTETVKDFGKALARYVIVFNCSDGVDYKMTAKMFSGLAQTGAWACLDEFNRITVEVLSVVATQIGVIMAAVKARASTFFFEGQTIRLIPSCGVFVTMNPGYAGRAELPDNLKAIVRPVSMMVPDFSLIAEIMMFAEGFSSAKPLAKKMVAIMELSQQQLSKQDHYDYTLRSFVIPISRAAGAFKRIDPEGSEEAILYRTMQDLIMPKLVYLDLPLFRALLGDLFPGVELPEETESDLKSMLERKCREMGLQVVDDWITKIIQIFDCKVARHGNMIVGRTGAGKSAAWKVLKAAMEQLCEDGKGEGEFQKVEVYTINPLALSNDEIYGCFESNEWRDGILARVMRNICKDESPNQKWTLFDGPVDTLWIESMNTLLDDNKLLTLLSGERIMMAPQVSILFEVEDLSQASPATVSRAGMIYLNTEDLGWWPFVTSWLEQPEYAEDKILVQTLTAMLEKYMEESLEYRRLQLKELVDTDRLASVRQFCALFDAHHDAEHGIDPSLYPNLEDEPEAYVAIIELTFLFCLIWSVGASLDDDSRKKFDVFLRENDTRWPHDQTVYEYFVDAKAREWVLWEKQLTTYRPPPEMPFFKIMVPTVDTLRSKTIALTLSGIGRHVLIVGNVGVGKTMVAQSCLDNLPENKSSMIINFSAQTSSNSLQNTIEGRLEKRSKGIFAPSGGKKMVVYVDDFNMPQKSVFGFMPPLELLKLWADNGFWYDREKQEVKTIKDIQLMASMAPPGGGRNAFSQRIMSVFSVLNMTNPSDLQLHRIYSTLLNDKLSQFDDSIKPLGDPITKATIELYFNIAEELLPTPAKSHYLFNTRDLAKVIQGTMQATRQYYDSRETMLQLWVHECFRIFGDRMWDMDDKAWLKKQLDQKLNQNLMSSWDALFGEADKFPFYGECPPFVSFLRNVENPPYEIVSDSKKLKDMLTEKLEDYAMEPGYSAMDLVLFKDALLHVCRIHRVLMQPRGNALLVGVGGSGRKSLARLATYVADLKCFSIEITKNYRQTEFREDLKSLFRQAGVADKPTVFLFDETQIVVETFLEDINNVLTSGEVPNLFTKDELGGVCEDVRASAKKDGVKADTQDQLYSYFLSRVIRNLHIVLCMSPIGEGFRERCRMFPGLVNCCTIDWFTEWPADALREVAMKQMEEEKSMSQEVKDNLCSVFALIHSSTAQKSAEMLAALKRKNYVTPTNYLEFVRGYRTLLLEKTKEIGGKRDKLRGGLTKLDETGVQVEEMSVIAEEKRVSVAQAKVDCEELLVVIVQDKRAADEQERLVKADAEKIGEEAKEANAIAAECERGLAQAMPALEAASAALNVLTKKDMSEMKAYAKPPAMVELCLQGVMTVLKKTPTWDQAKKELGKPDFLNTLMNYDKDKYLNDELLKKIKKFVDNPDYEPENIGKVSGAAKGLCQWVHAMYVYGGVNKEVAPKKKKLENAQKALEKKQKALAAAEEKLQAVLDKVKALQDKYEESTGNKKALEDEFEDLSQKLARAETLVSGLAGEKIRWEESIVKYEAEIACLPGDVVIAAAFMSYAGPFPSDYREALVKNTWLPEVKKLEIPASDEFDFALFLADPSDVRDWNINELPADQFSTENGVVVTRGRRWPLLIDPQGQGNKWIKNTEKPNGLVTVTLNMSDMVRKMENAIQFGDPVLIQDVGEEIDPILEPVLSKSFIKKGNSLCIKLGDKEVDYSPDFRLYLTSKLSNPHYTPEVSTKVTIVNFVVKEQGLEDQLLNVVVEKERFDLHEQSVTLVRKVAEGKRTILELEDTLLDLLSNADGSLLDNIELINTLNNSKITSDEVTESLKIAEATGKEIAEASALYRPVSIRAAILYFVLYDLATVDPMYQFSLDAYKDLFLLSIEKAPKSEVLEERIEHLNSYHTYAVYKYTSRGLFEAHKLLLSLQMCVRILQSDNQVDINEWQFFLRGGMVLDRSDQPPNPAPDWISELAWDNVVELEQQVPHFIGITKSFEDNPGEWEDWYRNAEPENPRAAALPGEWEPKCNELQRMLLVRSLRMDRVEKAATTYVANSLGRKYVEPPVLDLNECYGDSTPFAPLIFVLSPGVDPTANLAQLAAQKVGADRLHSVALGQGQAPVATKLIAEACVEGNWVFLANCHLMLTWLPELQKIIERFEDEQPHENFRLWLSSNPTPHFPLAILQRGLKMTTEPPKGLRANLSRLYQTCVTQESFDECTSQKKYGKLLFALTYFHAVMLERRKFRTLGINIPYDFNENDLRISIRQLKMFLDEYPEVPYETLMYTCGECNYGGKVTDGHDRVTVDCILRLFYTPEILQDGYAFSPSGLYKAPPHGNYKSYLKYINTLPLIAAPEVYGFHANADIQKNMNETDALLASFMMTQSREGSGGGKSPEEVIGEVAESLLAKLPPNFDVEMAEKKYPVDYYESMNTVLTQELGRVNVLLSLIRNSLVNLGKAVKGQVLMSDELDRVGKALYDGKVPASWLKKSFPSLKPLGSYMKEVIERAAFFKSWVDDGIPTTFPLYAFFFTQAFLTGSKQNFARSHKIEIDKVDFDYAVLDGDESTYTEKPADGVYCFGMHIDGAAWDPVRRSLCESEPKVLYAPCPGIHMIPARVEDFKEYNHYKAPLYKTADRRGILSTTGHSTNFVMDIRVPCEQDGSHWIRRGTALLLSLKD</sequence>
<dbReference type="FunFam" id="1.10.287.2620:FF:000002">
    <property type="entry name" value="Dynein heavy chain 2, axonemal"/>
    <property type="match status" value="1"/>
</dbReference>
<evidence type="ECO:0000256" key="2">
    <source>
        <dbReference type="ARBA" id="ARBA00008887"/>
    </source>
</evidence>
<dbReference type="Gene3D" id="1.20.920.20">
    <property type="match status" value="1"/>
</dbReference>
<dbReference type="FunFam" id="1.20.920.20:FF:000001">
    <property type="entry name" value="dynein heavy chain 2, axonemal"/>
    <property type="match status" value="1"/>
</dbReference>
<dbReference type="FunFam" id="1.20.920.30:FF:000009">
    <property type="entry name" value="Dynein heavy chain 9"/>
    <property type="match status" value="1"/>
</dbReference>
<feature type="region of interest" description="Disordered" evidence="20">
    <location>
        <begin position="172"/>
        <end position="191"/>
    </location>
</feature>
<dbReference type="InterPro" id="IPR042222">
    <property type="entry name" value="Dynein_2_N"/>
</dbReference>
<feature type="coiled-coil region" evidence="19">
    <location>
        <begin position="3302"/>
        <end position="3367"/>
    </location>
</feature>
<feature type="domain" description="AAA+ ATPase" evidence="21">
    <location>
        <begin position="1862"/>
        <end position="1998"/>
    </location>
</feature>
<dbReference type="FunFam" id="3.40.50.300:FF:000044">
    <property type="entry name" value="Dynein heavy chain 5, axonemal"/>
    <property type="match status" value="1"/>
</dbReference>
<protein>
    <recommendedName>
        <fullName evidence="18">Dynein-1, subspecies f</fullName>
    </recommendedName>
</protein>
<feature type="compositionally biased region" description="Low complexity" evidence="20">
    <location>
        <begin position="178"/>
        <end position="191"/>
    </location>
</feature>
<dbReference type="FunFam" id="3.40.50.300:FF:000153">
    <property type="entry name" value="Dynein axonemal heavy chain 1"/>
    <property type="match status" value="1"/>
</dbReference>
<keyword evidence="15" id="KW-0966">Cell projection</keyword>
<dbReference type="Gene3D" id="3.10.490.20">
    <property type="match status" value="1"/>
</dbReference>
<dbReference type="Gene3D" id="1.10.8.710">
    <property type="match status" value="1"/>
</dbReference>
<keyword evidence="5" id="KW-0677">Repeat</keyword>
<comment type="subunit">
    <text evidence="17">The I1 inner arm complex (also known as the f dynein complex) is a two-headed isoform composed of two heavy chains (1-alpha and 1-beta), three intermediate chains and three light chains. I1 occupies a specific position proximal to the first radial spoke and repeats every 96 nm along the length of the axoneme.</text>
</comment>
<dbReference type="Pfam" id="PF18198">
    <property type="entry name" value="AAA_lid_11"/>
    <property type="match status" value="1"/>
</dbReference>
<dbReference type="Pfam" id="PF12775">
    <property type="entry name" value="AAA_7"/>
    <property type="match status" value="1"/>
</dbReference>
<dbReference type="InterPro" id="IPR013602">
    <property type="entry name" value="Dynein_heavy_linker"/>
</dbReference>
<dbReference type="InterPro" id="IPR041228">
    <property type="entry name" value="Dynein_C"/>
</dbReference>
<feature type="domain" description="AAA+ ATPase" evidence="21">
    <location>
        <begin position="2484"/>
        <end position="2630"/>
    </location>
</feature>
<evidence type="ECO:0000256" key="5">
    <source>
        <dbReference type="ARBA" id="ARBA00022737"/>
    </source>
</evidence>
<keyword evidence="11 19" id="KW-0175">Coiled coil</keyword>
<keyword evidence="6" id="KW-0547">Nucleotide-binding</keyword>
<evidence type="ECO:0000256" key="12">
    <source>
        <dbReference type="ARBA" id="ARBA00023069"/>
    </source>
</evidence>
<dbReference type="SMART" id="SM00382">
    <property type="entry name" value="AAA"/>
    <property type="match status" value="3"/>
</dbReference>
<dbReference type="Gene3D" id="1.20.58.1120">
    <property type="match status" value="1"/>
</dbReference>
<dbReference type="Pfam" id="PF18199">
    <property type="entry name" value="Dynein_C"/>
    <property type="match status" value="1"/>
</dbReference>
<dbReference type="Pfam" id="PF17852">
    <property type="entry name" value="Dynein_AAA_lid"/>
    <property type="match status" value="1"/>
</dbReference>
<keyword evidence="7" id="KW-0970">Cilium biogenesis/degradation</keyword>
<evidence type="ECO:0000256" key="16">
    <source>
        <dbReference type="ARBA" id="ARBA00054075"/>
    </source>
</evidence>
<dbReference type="Gene3D" id="6.10.140.1060">
    <property type="match status" value="1"/>
</dbReference>
<dbReference type="Gene3D" id="1.10.8.720">
    <property type="entry name" value="Region D6 of dynein motor"/>
    <property type="match status" value="1"/>
</dbReference>
<accession>A0A7S0KJ11</accession>
<dbReference type="FunFam" id="3.20.180.20:FF:000001">
    <property type="entry name" value="Dynein axonemal heavy chain 5"/>
    <property type="match status" value="1"/>
</dbReference>
<dbReference type="Pfam" id="PF12780">
    <property type="entry name" value="AAA_8"/>
    <property type="match status" value="1"/>
</dbReference>
<dbReference type="GO" id="GO:0036156">
    <property type="term" value="C:inner dynein arm"/>
    <property type="evidence" value="ECO:0007669"/>
    <property type="project" value="UniProtKB-ARBA"/>
</dbReference>
<dbReference type="Pfam" id="PF12781">
    <property type="entry name" value="AAA_9"/>
    <property type="match status" value="1"/>
</dbReference>
<evidence type="ECO:0000256" key="10">
    <source>
        <dbReference type="ARBA" id="ARBA00023017"/>
    </source>
</evidence>
<dbReference type="Gene3D" id="3.20.180.20">
    <property type="entry name" value="Dynein heavy chain, N-terminal domain 2"/>
    <property type="match status" value="1"/>
</dbReference>
<evidence type="ECO:0000256" key="19">
    <source>
        <dbReference type="SAM" id="Coils"/>
    </source>
</evidence>
<dbReference type="InterPro" id="IPR042228">
    <property type="entry name" value="Dynein_linker_3"/>
</dbReference>
<dbReference type="GO" id="GO:0008017">
    <property type="term" value="F:microtubule binding"/>
    <property type="evidence" value="ECO:0007669"/>
    <property type="project" value="UniProtKB-ARBA"/>
</dbReference>
<dbReference type="Gene3D" id="1.20.140.100">
    <property type="entry name" value="Dynein heavy chain, N-terminal domain 2"/>
    <property type="match status" value="1"/>
</dbReference>
<dbReference type="FunFam" id="3.40.50.300:FF:000049">
    <property type="entry name" value="Dynein, axonemal, heavy chain 5"/>
    <property type="match status" value="1"/>
</dbReference>
<dbReference type="PANTHER" id="PTHR45703">
    <property type="entry name" value="DYNEIN HEAVY CHAIN"/>
    <property type="match status" value="1"/>
</dbReference>
<dbReference type="FunFam" id="1.20.140.100:FF:000001">
    <property type="entry name" value="dynein heavy chain 17, axonemal"/>
    <property type="match status" value="1"/>
</dbReference>
<evidence type="ECO:0000256" key="6">
    <source>
        <dbReference type="ARBA" id="ARBA00022741"/>
    </source>
</evidence>
<evidence type="ECO:0000259" key="21">
    <source>
        <dbReference type="SMART" id="SM00382"/>
    </source>
</evidence>
<evidence type="ECO:0000313" key="22">
    <source>
        <dbReference type="EMBL" id="CAD8581008.1"/>
    </source>
</evidence>
<dbReference type="Pfam" id="PF12777">
    <property type="entry name" value="MT"/>
    <property type="match status" value="1"/>
</dbReference>
<feature type="coiled-coil region" evidence="19">
    <location>
        <begin position="1745"/>
        <end position="1772"/>
    </location>
</feature>
<keyword evidence="12" id="KW-0969">Cilium</keyword>
<keyword evidence="10" id="KW-0243">Dynein</keyword>
<keyword evidence="14" id="KW-0206">Cytoskeleton</keyword>
<dbReference type="FunFam" id="1.20.58.1120:FF:000001">
    <property type="entry name" value="dynein heavy chain 2, axonemal"/>
    <property type="match status" value="1"/>
</dbReference>
<dbReference type="EMBL" id="HBEV01003851">
    <property type="protein sequence ID" value="CAD8581008.1"/>
    <property type="molecule type" value="Transcribed_RNA"/>
</dbReference>
<feature type="coiled-coil region" evidence="19">
    <location>
        <begin position="782"/>
        <end position="835"/>
    </location>
</feature>
<dbReference type="Pfam" id="PF03028">
    <property type="entry name" value="Dynein_heavy"/>
    <property type="match status" value="1"/>
</dbReference>
<dbReference type="GO" id="GO:0005874">
    <property type="term" value="C:microtubule"/>
    <property type="evidence" value="ECO:0007669"/>
    <property type="project" value="UniProtKB-KW"/>
</dbReference>
<evidence type="ECO:0000256" key="17">
    <source>
        <dbReference type="ARBA" id="ARBA00063032"/>
    </source>
</evidence>
<evidence type="ECO:0000256" key="15">
    <source>
        <dbReference type="ARBA" id="ARBA00023273"/>
    </source>
</evidence>
<dbReference type="Gene3D" id="1.10.8.1220">
    <property type="match status" value="1"/>
</dbReference>
<dbReference type="GO" id="GO:0060294">
    <property type="term" value="P:cilium movement involved in cell motility"/>
    <property type="evidence" value="ECO:0007669"/>
    <property type="project" value="UniProtKB-ARBA"/>
</dbReference>
<dbReference type="Gene3D" id="1.20.1270.280">
    <property type="match status" value="1"/>
</dbReference>
<evidence type="ECO:0000256" key="1">
    <source>
        <dbReference type="ARBA" id="ARBA00004611"/>
    </source>
</evidence>
<dbReference type="InterPro" id="IPR024317">
    <property type="entry name" value="Dynein_heavy_chain_D4_dom"/>
</dbReference>
<dbReference type="Gene3D" id="1.10.472.130">
    <property type="match status" value="1"/>
</dbReference>
<dbReference type="SUPFAM" id="SSF52540">
    <property type="entry name" value="P-loop containing nucleoside triphosphate hydrolases"/>
    <property type="match status" value="4"/>
</dbReference>
<dbReference type="Gene3D" id="1.20.920.30">
    <property type="match status" value="1"/>
</dbReference>
<keyword evidence="9" id="KW-0282">Flagellum</keyword>
<evidence type="ECO:0000256" key="11">
    <source>
        <dbReference type="ARBA" id="ARBA00023054"/>
    </source>
</evidence>
<organism evidence="22">
    <name type="scientific">Micromonas pusilla</name>
    <name type="common">Picoplanktonic green alga</name>
    <name type="synonym">Chromulina pusilla</name>
    <dbReference type="NCBI Taxonomy" id="38833"/>
    <lineage>
        <taxon>Eukaryota</taxon>
        <taxon>Viridiplantae</taxon>
        <taxon>Chlorophyta</taxon>
        <taxon>Mamiellophyceae</taxon>
        <taxon>Mamiellales</taxon>
        <taxon>Mamiellaceae</taxon>
        <taxon>Micromonas</taxon>
    </lineage>
</organism>
<dbReference type="InterPro" id="IPR041658">
    <property type="entry name" value="AAA_lid_11"/>
</dbReference>
<dbReference type="GO" id="GO:0036159">
    <property type="term" value="P:inner dynein arm assembly"/>
    <property type="evidence" value="ECO:0007669"/>
    <property type="project" value="UniProtKB-ARBA"/>
</dbReference>
<evidence type="ECO:0000256" key="7">
    <source>
        <dbReference type="ARBA" id="ARBA00022794"/>
    </source>
</evidence>
<gene>
    <name evidence="22" type="ORF">MSP1404_LOCUS2897</name>
</gene>
<dbReference type="PANTHER" id="PTHR45703:SF32">
    <property type="entry name" value="DYNEINS HEAVY CHAIN"/>
    <property type="match status" value="1"/>
</dbReference>
<evidence type="ECO:0000256" key="8">
    <source>
        <dbReference type="ARBA" id="ARBA00022840"/>
    </source>
</evidence>
<dbReference type="InterPro" id="IPR042219">
    <property type="entry name" value="AAA_lid_11_sf"/>
</dbReference>